<dbReference type="NCBIfam" id="TIGR00512">
    <property type="entry name" value="salvage_mtnA"/>
    <property type="match status" value="1"/>
</dbReference>
<dbReference type="SMR" id="A0A0P9C7L9"/>
<dbReference type="GO" id="GO:0005634">
    <property type="term" value="C:nucleus"/>
    <property type="evidence" value="ECO:0007669"/>
    <property type="project" value="UniProtKB-SubCell"/>
</dbReference>
<dbReference type="Pfam" id="PF01008">
    <property type="entry name" value="IF-2B"/>
    <property type="match status" value="1"/>
</dbReference>
<dbReference type="InterPro" id="IPR037171">
    <property type="entry name" value="NagB/RpiA_transferase-like"/>
</dbReference>
<comment type="subcellular location">
    <subcellularLocation>
        <location evidence="6">Cytoplasm</location>
    </subcellularLocation>
    <subcellularLocation>
        <location evidence="6">Nucleus</location>
    </subcellularLocation>
</comment>
<dbReference type="PANTHER" id="PTHR43475">
    <property type="entry name" value="METHYLTHIORIBOSE-1-PHOSPHATE ISOMERASE"/>
    <property type="match status" value="1"/>
</dbReference>
<evidence type="ECO:0000256" key="1">
    <source>
        <dbReference type="ARBA" id="ARBA00022490"/>
    </source>
</evidence>
<dbReference type="Gene3D" id="3.40.50.10470">
    <property type="entry name" value="Translation initiation factor eif-2b, domain 2"/>
    <property type="match status" value="1"/>
</dbReference>
<dbReference type="HAMAP" id="MF_01678">
    <property type="entry name" value="Salvage_MtnA"/>
    <property type="match status" value="1"/>
</dbReference>
<dbReference type="EMBL" id="CH902617">
    <property type="protein sequence ID" value="KPU79540.1"/>
    <property type="molecule type" value="Genomic_DNA"/>
</dbReference>
<evidence type="ECO:0000256" key="3">
    <source>
        <dbReference type="ARBA" id="ARBA00023167"/>
    </source>
</evidence>
<dbReference type="InterPro" id="IPR042529">
    <property type="entry name" value="IF_2B-like_C"/>
</dbReference>
<dbReference type="GO" id="GO:0019509">
    <property type="term" value="P:L-methionine salvage from methylthioadenosine"/>
    <property type="evidence" value="ECO:0007669"/>
    <property type="project" value="UniProtKB-UniRule"/>
</dbReference>
<comment type="pathway">
    <text evidence="6">Amino-acid biosynthesis; L-methionine biosynthesis via salvage pathway; L-methionine from S-methyl-5-thio-alpha-D-ribose 1-phosphate: step 1/6.</text>
</comment>
<dbReference type="GeneID" id="6499981"/>
<accession>A0A0P9C7L9</accession>
<sequence length="364" mass="39093">MSLQSIKYSRGSLDILDQLLLPVQSKYVAVRGVEDGWKVINKMQVRGAPAIAIVGCLSLAVEIYPEEFESKKRLRQEVEGKLNYLVSARPTAVNMKIAADELLALANDLTKDETIDVAGMKERFLNATEAMLEKDIADNQAIGSHGAQAILKRVAEAAGAQTGTAGPVRVLTHCNTGSLATAGYGTALGVVRQLAELGKLEHVYCTETRPYNQGARLTAYELVHEKFPATLVLDSMVAALLRAKNVAGVVVGADRVAANGDTANKIGTYQIAVVAKHHGVPFYVAAPLTSIDLAIPGGDHIIIEERPDREMTHVGEHRIAAPGINCWNPAFDVTPASLITGIITERGVFKPEELKEAITKLLES</sequence>
<reference evidence="7 8" key="1">
    <citation type="journal article" date="2007" name="Nature">
        <title>Evolution of genes and genomes on the Drosophila phylogeny.</title>
        <authorList>
            <consortium name="Drosophila 12 Genomes Consortium"/>
            <person name="Clark A.G."/>
            <person name="Eisen M.B."/>
            <person name="Smith D.R."/>
            <person name="Bergman C.M."/>
            <person name="Oliver B."/>
            <person name="Markow T.A."/>
            <person name="Kaufman T.C."/>
            <person name="Kellis M."/>
            <person name="Gelbart W."/>
            <person name="Iyer V.N."/>
            <person name="Pollard D.A."/>
            <person name="Sackton T.B."/>
            <person name="Larracuente A.M."/>
            <person name="Singh N.D."/>
            <person name="Abad J.P."/>
            <person name="Abt D.N."/>
            <person name="Adryan B."/>
            <person name="Aguade M."/>
            <person name="Akashi H."/>
            <person name="Anderson W.W."/>
            <person name="Aquadro C.F."/>
            <person name="Ardell D.H."/>
            <person name="Arguello R."/>
            <person name="Artieri C.G."/>
            <person name="Barbash D.A."/>
            <person name="Barker D."/>
            <person name="Barsanti P."/>
            <person name="Batterham P."/>
            <person name="Batzoglou S."/>
            <person name="Begun D."/>
            <person name="Bhutkar A."/>
            <person name="Blanco E."/>
            <person name="Bosak S.A."/>
            <person name="Bradley R.K."/>
            <person name="Brand A.D."/>
            <person name="Brent M.R."/>
            <person name="Brooks A.N."/>
            <person name="Brown R.H."/>
            <person name="Butlin R.K."/>
            <person name="Caggese C."/>
            <person name="Calvi B.R."/>
            <person name="Bernardo de Carvalho A."/>
            <person name="Caspi A."/>
            <person name="Castrezana S."/>
            <person name="Celniker S.E."/>
            <person name="Chang J.L."/>
            <person name="Chapple C."/>
            <person name="Chatterji S."/>
            <person name="Chinwalla A."/>
            <person name="Civetta A."/>
            <person name="Clifton S.W."/>
            <person name="Comeron J.M."/>
            <person name="Costello J.C."/>
            <person name="Coyne J.A."/>
            <person name="Daub J."/>
            <person name="David R.G."/>
            <person name="Delcher A.L."/>
            <person name="Delehaunty K."/>
            <person name="Do C.B."/>
            <person name="Ebling H."/>
            <person name="Edwards K."/>
            <person name="Eickbush T."/>
            <person name="Evans J.D."/>
            <person name="Filipski A."/>
            <person name="Findeiss S."/>
            <person name="Freyhult E."/>
            <person name="Fulton L."/>
            <person name="Fulton R."/>
            <person name="Garcia A.C."/>
            <person name="Gardiner A."/>
            <person name="Garfield D.A."/>
            <person name="Garvin B.E."/>
            <person name="Gibson G."/>
            <person name="Gilbert D."/>
            <person name="Gnerre S."/>
            <person name="Godfrey J."/>
            <person name="Good R."/>
            <person name="Gotea V."/>
            <person name="Gravely B."/>
            <person name="Greenberg A.J."/>
            <person name="Griffiths-Jones S."/>
            <person name="Gross S."/>
            <person name="Guigo R."/>
            <person name="Gustafson E.A."/>
            <person name="Haerty W."/>
            <person name="Hahn M.W."/>
            <person name="Halligan D.L."/>
            <person name="Halpern A.L."/>
            <person name="Halter G.M."/>
            <person name="Han M.V."/>
            <person name="Heger A."/>
            <person name="Hillier L."/>
            <person name="Hinrichs A.S."/>
            <person name="Holmes I."/>
            <person name="Hoskins R.A."/>
            <person name="Hubisz M.J."/>
            <person name="Hultmark D."/>
            <person name="Huntley M.A."/>
            <person name="Jaffe D.B."/>
            <person name="Jagadeeshan S."/>
            <person name="Jeck W.R."/>
            <person name="Johnson J."/>
            <person name="Jones C.D."/>
            <person name="Jordan W.C."/>
            <person name="Karpen G.H."/>
            <person name="Kataoka E."/>
            <person name="Keightley P.D."/>
            <person name="Kheradpour P."/>
            <person name="Kirkness E.F."/>
            <person name="Koerich L.B."/>
            <person name="Kristiansen K."/>
            <person name="Kudrna D."/>
            <person name="Kulathinal R.J."/>
            <person name="Kumar S."/>
            <person name="Kwok R."/>
            <person name="Lander E."/>
            <person name="Langley C.H."/>
            <person name="Lapoint R."/>
            <person name="Lazzaro B.P."/>
            <person name="Lee S.J."/>
            <person name="Levesque L."/>
            <person name="Li R."/>
            <person name="Lin C.F."/>
            <person name="Lin M.F."/>
            <person name="Lindblad-Toh K."/>
            <person name="Llopart A."/>
            <person name="Long M."/>
            <person name="Low L."/>
            <person name="Lozovsky E."/>
            <person name="Lu J."/>
            <person name="Luo M."/>
            <person name="Machado C.A."/>
            <person name="Makalowski W."/>
            <person name="Marzo M."/>
            <person name="Matsuda M."/>
            <person name="Matzkin L."/>
            <person name="McAllister B."/>
            <person name="McBride C.S."/>
            <person name="McKernan B."/>
            <person name="McKernan K."/>
            <person name="Mendez-Lago M."/>
            <person name="Minx P."/>
            <person name="Mollenhauer M.U."/>
            <person name="Montooth K."/>
            <person name="Mount S.M."/>
            <person name="Mu X."/>
            <person name="Myers E."/>
            <person name="Negre B."/>
            <person name="Newfeld S."/>
            <person name="Nielsen R."/>
            <person name="Noor M.A."/>
            <person name="O'Grady P."/>
            <person name="Pachter L."/>
            <person name="Papaceit M."/>
            <person name="Parisi M.J."/>
            <person name="Parisi M."/>
            <person name="Parts L."/>
            <person name="Pedersen J.S."/>
            <person name="Pesole G."/>
            <person name="Phillippy A.M."/>
            <person name="Ponting C.P."/>
            <person name="Pop M."/>
            <person name="Porcelli D."/>
            <person name="Powell J.R."/>
            <person name="Prohaska S."/>
            <person name="Pruitt K."/>
            <person name="Puig M."/>
            <person name="Quesneville H."/>
            <person name="Ram K.R."/>
            <person name="Rand D."/>
            <person name="Rasmussen M.D."/>
            <person name="Reed L.K."/>
            <person name="Reenan R."/>
            <person name="Reily A."/>
            <person name="Remington K.A."/>
            <person name="Rieger T.T."/>
            <person name="Ritchie M.G."/>
            <person name="Robin C."/>
            <person name="Rogers Y.H."/>
            <person name="Rohde C."/>
            <person name="Rozas J."/>
            <person name="Rubenfield M.J."/>
            <person name="Ruiz A."/>
            <person name="Russo S."/>
            <person name="Salzberg S.L."/>
            <person name="Sanchez-Gracia A."/>
            <person name="Saranga D.J."/>
            <person name="Sato H."/>
            <person name="Schaeffer S.W."/>
            <person name="Schatz M.C."/>
            <person name="Schlenke T."/>
            <person name="Schwartz R."/>
            <person name="Segarra C."/>
            <person name="Singh R.S."/>
            <person name="Sirot L."/>
            <person name="Sirota M."/>
            <person name="Sisneros N.B."/>
            <person name="Smith C.D."/>
            <person name="Smith T.F."/>
            <person name="Spieth J."/>
            <person name="Stage D.E."/>
            <person name="Stark A."/>
            <person name="Stephan W."/>
            <person name="Strausberg R.L."/>
            <person name="Strempel S."/>
            <person name="Sturgill D."/>
            <person name="Sutton G."/>
            <person name="Sutton G.G."/>
            <person name="Tao W."/>
            <person name="Teichmann S."/>
            <person name="Tobari Y.N."/>
            <person name="Tomimura Y."/>
            <person name="Tsolas J.M."/>
            <person name="Valente V.L."/>
            <person name="Venter E."/>
            <person name="Venter J.C."/>
            <person name="Vicario S."/>
            <person name="Vieira F.G."/>
            <person name="Vilella A.J."/>
            <person name="Villasante A."/>
            <person name="Walenz B."/>
            <person name="Wang J."/>
            <person name="Wasserman M."/>
            <person name="Watts T."/>
            <person name="Wilson D."/>
            <person name="Wilson R.K."/>
            <person name="Wing R.A."/>
            <person name="Wolfner M.F."/>
            <person name="Wong A."/>
            <person name="Wong G.K."/>
            <person name="Wu C.I."/>
            <person name="Wu G."/>
            <person name="Yamamoto D."/>
            <person name="Yang H.P."/>
            <person name="Yang S.P."/>
            <person name="Yorke J.A."/>
            <person name="Yoshida K."/>
            <person name="Zdobnov E."/>
            <person name="Zhang P."/>
            <person name="Zhang Y."/>
            <person name="Zimin A.V."/>
            <person name="Baldwin J."/>
            <person name="Abdouelleil A."/>
            <person name="Abdulkadir J."/>
            <person name="Abebe A."/>
            <person name="Abera B."/>
            <person name="Abreu J."/>
            <person name="Acer S.C."/>
            <person name="Aftuck L."/>
            <person name="Alexander A."/>
            <person name="An P."/>
            <person name="Anderson E."/>
            <person name="Anderson S."/>
            <person name="Arachi H."/>
            <person name="Azer M."/>
            <person name="Bachantsang P."/>
            <person name="Barry A."/>
            <person name="Bayul T."/>
            <person name="Berlin A."/>
            <person name="Bessette D."/>
            <person name="Bloom T."/>
            <person name="Blye J."/>
            <person name="Boguslavskiy L."/>
            <person name="Bonnet C."/>
            <person name="Boukhgalter B."/>
            <person name="Bourzgui I."/>
            <person name="Brown A."/>
            <person name="Cahill P."/>
            <person name="Channer S."/>
            <person name="Cheshatsang Y."/>
            <person name="Chuda L."/>
            <person name="Citroen M."/>
            <person name="Collymore A."/>
            <person name="Cooke P."/>
            <person name="Costello M."/>
            <person name="D'Aco K."/>
            <person name="Daza R."/>
            <person name="De Haan G."/>
            <person name="DeGray S."/>
            <person name="DeMaso C."/>
            <person name="Dhargay N."/>
            <person name="Dooley K."/>
            <person name="Dooley E."/>
            <person name="Doricent M."/>
            <person name="Dorje P."/>
            <person name="Dorjee K."/>
            <person name="Dupes A."/>
            <person name="Elong R."/>
            <person name="Falk J."/>
            <person name="Farina A."/>
            <person name="Faro S."/>
            <person name="Ferguson D."/>
            <person name="Fisher S."/>
            <person name="Foley C.D."/>
            <person name="Franke A."/>
            <person name="Friedrich D."/>
            <person name="Gadbois L."/>
            <person name="Gearin G."/>
            <person name="Gearin C.R."/>
            <person name="Giannoukos G."/>
            <person name="Goode T."/>
            <person name="Graham J."/>
            <person name="Grandbois E."/>
            <person name="Grewal S."/>
            <person name="Gyaltsen K."/>
            <person name="Hafez N."/>
            <person name="Hagos B."/>
            <person name="Hall J."/>
            <person name="Henson C."/>
            <person name="Hollinger A."/>
            <person name="Honan T."/>
            <person name="Huard M.D."/>
            <person name="Hughes L."/>
            <person name="Hurhula B."/>
            <person name="Husby M.E."/>
            <person name="Kamat A."/>
            <person name="Kanga B."/>
            <person name="Kashin S."/>
            <person name="Khazanovich D."/>
            <person name="Kisner P."/>
            <person name="Lance K."/>
            <person name="Lara M."/>
            <person name="Lee W."/>
            <person name="Lennon N."/>
            <person name="Letendre F."/>
            <person name="LeVine R."/>
            <person name="Lipovsky A."/>
            <person name="Liu X."/>
            <person name="Liu J."/>
            <person name="Liu S."/>
            <person name="Lokyitsang T."/>
            <person name="Lokyitsang Y."/>
            <person name="Lubonja R."/>
            <person name="Lui A."/>
            <person name="MacDonald P."/>
            <person name="Magnisalis V."/>
            <person name="Maru K."/>
            <person name="Matthews C."/>
            <person name="McCusker W."/>
            <person name="McDonough S."/>
            <person name="Mehta T."/>
            <person name="Meldrim J."/>
            <person name="Meneus L."/>
            <person name="Mihai O."/>
            <person name="Mihalev A."/>
            <person name="Mihova T."/>
            <person name="Mittelman R."/>
            <person name="Mlenga V."/>
            <person name="Montmayeur A."/>
            <person name="Mulrain L."/>
            <person name="Navidi A."/>
            <person name="Naylor J."/>
            <person name="Negash T."/>
            <person name="Nguyen T."/>
            <person name="Nguyen N."/>
            <person name="Nicol R."/>
            <person name="Norbu C."/>
            <person name="Norbu N."/>
            <person name="Novod N."/>
            <person name="O'Neill B."/>
            <person name="Osman S."/>
            <person name="Markiewicz E."/>
            <person name="Oyono O.L."/>
            <person name="Patti C."/>
            <person name="Phunkhang P."/>
            <person name="Pierre F."/>
            <person name="Priest M."/>
            <person name="Raghuraman S."/>
            <person name="Rege F."/>
            <person name="Reyes R."/>
            <person name="Rise C."/>
            <person name="Rogov P."/>
            <person name="Ross K."/>
            <person name="Ryan E."/>
            <person name="Settipalli S."/>
            <person name="Shea T."/>
            <person name="Sherpa N."/>
            <person name="Shi L."/>
            <person name="Shih D."/>
            <person name="Sparrow T."/>
            <person name="Spaulding J."/>
            <person name="Stalker J."/>
            <person name="Stange-Thomann N."/>
            <person name="Stavropoulos S."/>
            <person name="Stone C."/>
            <person name="Strader C."/>
            <person name="Tesfaye S."/>
            <person name="Thomson T."/>
            <person name="Thoulutsang Y."/>
            <person name="Thoulutsang D."/>
            <person name="Topham K."/>
            <person name="Topping I."/>
            <person name="Tsamla T."/>
            <person name="Vassiliev H."/>
            <person name="Vo A."/>
            <person name="Wangchuk T."/>
            <person name="Wangdi T."/>
            <person name="Weiand M."/>
            <person name="Wilkinson J."/>
            <person name="Wilson A."/>
            <person name="Yadav S."/>
            <person name="Young G."/>
            <person name="Yu Q."/>
            <person name="Zembek L."/>
            <person name="Zhong D."/>
            <person name="Zimmer A."/>
            <person name="Zwirko Z."/>
            <person name="Jaffe D.B."/>
            <person name="Alvarez P."/>
            <person name="Brockman W."/>
            <person name="Butler J."/>
            <person name="Chin C."/>
            <person name="Gnerre S."/>
            <person name="Grabherr M."/>
            <person name="Kleber M."/>
            <person name="Mauceli E."/>
            <person name="MacCallum I."/>
        </authorList>
    </citation>
    <scope>NUCLEOTIDE SEQUENCE [LARGE SCALE GENOMIC DNA]</scope>
    <source>
        <strain evidence="7">TSC#14024-0371.13</strain>
        <strain evidence="8">Tucson 14024-0371.13</strain>
    </source>
</reference>
<dbReference type="OMA" id="CETRPLN"/>
<keyword evidence="2 6" id="KW-0028">Amino-acid biosynthesis</keyword>
<dbReference type="FunFam" id="1.20.120.420:FF:000010">
    <property type="entry name" value="Methylthioribose-1-phosphate isomerase"/>
    <property type="match status" value="1"/>
</dbReference>
<evidence type="ECO:0000256" key="2">
    <source>
        <dbReference type="ARBA" id="ARBA00022605"/>
    </source>
</evidence>
<proteinExistence type="inferred from homology"/>
<evidence type="ECO:0000313" key="8">
    <source>
        <dbReference type="Proteomes" id="UP000007801"/>
    </source>
</evidence>
<comment type="catalytic activity">
    <reaction evidence="6">
        <text>5-(methylsulfanyl)-alpha-D-ribose 1-phosphate = 5-(methylsulfanyl)-D-ribulose 1-phosphate</text>
        <dbReference type="Rhea" id="RHEA:19989"/>
        <dbReference type="ChEBI" id="CHEBI:58533"/>
        <dbReference type="ChEBI" id="CHEBI:58548"/>
        <dbReference type="EC" id="5.3.1.23"/>
    </reaction>
</comment>
<dbReference type="NCBIfam" id="NF004326">
    <property type="entry name" value="PRK05720.1"/>
    <property type="match status" value="1"/>
</dbReference>
<dbReference type="EC" id="5.3.1.23" evidence="6"/>
<evidence type="ECO:0000313" key="7">
    <source>
        <dbReference type="EMBL" id="KPU79541.1"/>
    </source>
</evidence>
<dbReference type="InterPro" id="IPR027363">
    <property type="entry name" value="M1Pi_N"/>
</dbReference>
<feature type="site" description="Transition state stabilizer" evidence="6">
    <location>
        <position position="174"/>
    </location>
</feature>
<dbReference type="EMBL" id="CH902617">
    <property type="protein sequence ID" value="KPU79541.1"/>
    <property type="molecule type" value="Genomic_DNA"/>
</dbReference>
<dbReference type="UniPathway" id="UPA00904">
    <property type="reaction ID" value="UER00874"/>
</dbReference>
<feature type="active site" description="Proton donor" evidence="6">
    <location>
        <position position="254"/>
    </location>
</feature>
<reference evidence="7" key="3">
    <citation type="submission" date="2015-10" db="EMBL/GenBank/DDBJ databases">
        <authorList>
            <consortium name="FlyBase"/>
        </authorList>
    </citation>
    <scope>NUCLEOTIDE SEQUENCE</scope>
    <source>
        <strain evidence="7">TSC#14024-0371.13</strain>
    </source>
</reference>
<reference evidence="7" key="2">
    <citation type="journal article" date="2008" name="Bioinformatics">
        <title>Assembly reconciliation.</title>
        <authorList>
            <person name="Zimin A.V."/>
            <person name="Smith D.R."/>
            <person name="Sutton G."/>
            <person name="Yorke J.A."/>
        </authorList>
    </citation>
    <scope>NUCLEOTIDE SEQUENCE</scope>
    <source>
        <strain evidence="7">TSC#14024-0371.13</strain>
    </source>
</reference>
<keyword evidence="1 6" id="KW-0963">Cytoplasm</keyword>
<dbReference type="InterPro" id="IPR005251">
    <property type="entry name" value="IF-M1Pi"/>
</dbReference>
<evidence type="ECO:0000256" key="4">
    <source>
        <dbReference type="ARBA" id="ARBA00023235"/>
    </source>
</evidence>
<dbReference type="InterPro" id="IPR000649">
    <property type="entry name" value="IF-2B-related"/>
</dbReference>
<organism evidence="7 8">
    <name type="scientific">Drosophila ananassae</name>
    <name type="common">Fruit fly</name>
    <dbReference type="NCBI Taxonomy" id="7217"/>
    <lineage>
        <taxon>Eukaryota</taxon>
        <taxon>Metazoa</taxon>
        <taxon>Ecdysozoa</taxon>
        <taxon>Arthropoda</taxon>
        <taxon>Hexapoda</taxon>
        <taxon>Insecta</taxon>
        <taxon>Pterygota</taxon>
        <taxon>Neoptera</taxon>
        <taxon>Endopterygota</taxon>
        <taxon>Diptera</taxon>
        <taxon>Brachycera</taxon>
        <taxon>Muscomorpha</taxon>
        <taxon>Ephydroidea</taxon>
        <taxon>Drosophilidae</taxon>
        <taxon>Drosophila</taxon>
        <taxon>Sophophora</taxon>
    </lineage>
</organism>
<dbReference type="OrthoDB" id="2461at2759"/>
<dbReference type="Gene3D" id="1.20.120.420">
    <property type="entry name" value="translation initiation factor eif-2b, domain 1"/>
    <property type="match status" value="1"/>
</dbReference>
<protein>
    <recommendedName>
        <fullName evidence="6">Methylthioribose-1-phosphate isomerase</fullName>
        <shortName evidence="6">M1Pi</shortName>
        <shortName evidence="6">MTR-1-P isomerase</shortName>
        <ecNumber evidence="6">5.3.1.23</ecNumber>
    </recommendedName>
    <alternativeName>
        <fullName evidence="6">S-methyl-5-thioribose-1-phosphate isomerase</fullName>
    </alternativeName>
    <alternativeName>
        <fullName evidence="6">Translation initiation factor eIF-2B subunit alpha/beta/delta-like protein</fullName>
    </alternativeName>
</protein>
<dbReference type="InterPro" id="IPR011559">
    <property type="entry name" value="Initiation_fac_2B_a/b/d"/>
</dbReference>
<dbReference type="NCBIfam" id="TIGR00524">
    <property type="entry name" value="eIF-2B_rel"/>
    <property type="match status" value="1"/>
</dbReference>
<dbReference type="AlphaFoldDB" id="A0A0P9C7L9"/>
<name>A0A0P9C7L9_DROAN</name>
<dbReference type="GO" id="GO:0046523">
    <property type="term" value="F:S-methyl-5-thioribose-1-phosphate isomerase activity"/>
    <property type="evidence" value="ECO:0007669"/>
    <property type="project" value="UniProtKB-UniRule"/>
</dbReference>
<dbReference type="KEGG" id="dan:6499981"/>
<dbReference type="GO" id="GO:0005737">
    <property type="term" value="C:cytoplasm"/>
    <property type="evidence" value="ECO:0007669"/>
    <property type="project" value="UniProtKB-SubCell"/>
</dbReference>
<keyword evidence="4 6" id="KW-0413">Isomerase</keyword>
<comment type="function">
    <text evidence="6">Catalyzes the interconversion of methylthioribose-1-phosphate (MTR-1-P) into methylthioribulose-1-phosphate (MTRu-1-P).</text>
</comment>
<evidence type="ECO:0000256" key="6">
    <source>
        <dbReference type="HAMAP-Rule" id="MF_03119"/>
    </source>
</evidence>
<dbReference type="FunFam" id="3.40.50.10470:FF:000003">
    <property type="entry name" value="Methylthioribose-1-phosphate isomerase"/>
    <property type="match status" value="1"/>
</dbReference>
<keyword evidence="5 6" id="KW-0539">Nucleus</keyword>
<keyword evidence="8" id="KW-1185">Reference proteome</keyword>
<gene>
    <name evidence="7" type="primary">Dana\GF17194</name>
    <name evidence="7" type="synonym">dana_GLEANR_18459</name>
    <name evidence="7" type="ORF">GF17194</name>
</gene>
<dbReference type="Proteomes" id="UP000007801">
    <property type="component" value="Unassembled WGS sequence"/>
</dbReference>
<dbReference type="SUPFAM" id="SSF100950">
    <property type="entry name" value="NagB/RpiA/CoA transferase-like"/>
    <property type="match status" value="1"/>
</dbReference>
<comment type="similarity">
    <text evidence="6">Belongs to the eIF-2B alpha/beta/delta subunits family. MtnA subfamily.</text>
</comment>
<evidence type="ECO:0000256" key="5">
    <source>
        <dbReference type="ARBA" id="ARBA00023242"/>
    </source>
</evidence>
<keyword evidence="3 6" id="KW-0486">Methionine biosynthesis</keyword>
<dbReference type="PANTHER" id="PTHR43475:SF1">
    <property type="entry name" value="METHYLTHIORIBOSE-1-PHOSPHATE ISOMERASE"/>
    <property type="match status" value="1"/>
</dbReference>